<accession>A0A8X6QK04</accession>
<feature type="transmembrane region" description="Helical" evidence="1">
    <location>
        <begin position="20"/>
        <end position="41"/>
    </location>
</feature>
<dbReference type="AlphaFoldDB" id="A0A8X6QK04"/>
<keyword evidence="1" id="KW-1133">Transmembrane helix</keyword>
<keyword evidence="1" id="KW-0472">Membrane</keyword>
<gene>
    <name evidence="2" type="ORF">NPIL_598571</name>
</gene>
<reference evidence="2" key="1">
    <citation type="submission" date="2020-08" db="EMBL/GenBank/DDBJ databases">
        <title>Multicomponent nature underlies the extraordinary mechanical properties of spider dragline silk.</title>
        <authorList>
            <person name="Kono N."/>
            <person name="Nakamura H."/>
            <person name="Mori M."/>
            <person name="Yoshida Y."/>
            <person name="Ohtoshi R."/>
            <person name="Malay A.D."/>
            <person name="Moran D.A.P."/>
            <person name="Tomita M."/>
            <person name="Numata K."/>
            <person name="Arakawa K."/>
        </authorList>
    </citation>
    <scope>NUCLEOTIDE SEQUENCE</scope>
</reference>
<dbReference type="EMBL" id="BMAW01127880">
    <property type="protein sequence ID" value="GFU23065.1"/>
    <property type="molecule type" value="Genomic_DNA"/>
</dbReference>
<evidence type="ECO:0000256" key="1">
    <source>
        <dbReference type="SAM" id="Phobius"/>
    </source>
</evidence>
<organism evidence="2 3">
    <name type="scientific">Nephila pilipes</name>
    <name type="common">Giant wood spider</name>
    <name type="synonym">Nephila maculata</name>
    <dbReference type="NCBI Taxonomy" id="299642"/>
    <lineage>
        <taxon>Eukaryota</taxon>
        <taxon>Metazoa</taxon>
        <taxon>Ecdysozoa</taxon>
        <taxon>Arthropoda</taxon>
        <taxon>Chelicerata</taxon>
        <taxon>Arachnida</taxon>
        <taxon>Araneae</taxon>
        <taxon>Araneomorphae</taxon>
        <taxon>Entelegynae</taxon>
        <taxon>Araneoidea</taxon>
        <taxon>Nephilidae</taxon>
        <taxon>Nephila</taxon>
    </lineage>
</organism>
<keyword evidence="3" id="KW-1185">Reference proteome</keyword>
<name>A0A8X6QK04_NEPPI</name>
<sequence>MQNPPDSQMDMIRQEIARVLVPGLFSLNSNTVFSLFGILTLRSRSFAPTINDLLPDKLCKKGGVWSLPSAVMLGVQPALRHPHWRGPFLKRRCSVERWGDAAGKECWKDVVGKPQGVYIESLGYGGTLGNRKKLVNL</sequence>
<comment type="caution">
    <text evidence="2">The sequence shown here is derived from an EMBL/GenBank/DDBJ whole genome shotgun (WGS) entry which is preliminary data.</text>
</comment>
<dbReference type="Proteomes" id="UP000887013">
    <property type="component" value="Unassembled WGS sequence"/>
</dbReference>
<evidence type="ECO:0000313" key="3">
    <source>
        <dbReference type="Proteomes" id="UP000887013"/>
    </source>
</evidence>
<evidence type="ECO:0000313" key="2">
    <source>
        <dbReference type="EMBL" id="GFU23065.1"/>
    </source>
</evidence>
<protein>
    <submittedName>
        <fullName evidence="2">Uncharacterized protein</fullName>
    </submittedName>
</protein>
<keyword evidence="1" id="KW-0812">Transmembrane</keyword>
<proteinExistence type="predicted"/>